<evidence type="ECO:0000313" key="3">
    <source>
        <dbReference type="Proteomes" id="UP000285744"/>
    </source>
</evidence>
<name>A0A420EVG6_9ACTN</name>
<dbReference type="EMBL" id="RAQQ01000021">
    <property type="protein sequence ID" value="RKF24689.1"/>
    <property type="molecule type" value="Genomic_DNA"/>
</dbReference>
<dbReference type="OrthoDB" id="3312994at2"/>
<feature type="domain" description="Protein NO VEIN C-terminal" evidence="1">
    <location>
        <begin position="310"/>
        <end position="377"/>
    </location>
</feature>
<dbReference type="Pfam" id="PF13020">
    <property type="entry name" value="NOV_C"/>
    <property type="match status" value="1"/>
</dbReference>
<evidence type="ECO:0000313" key="2">
    <source>
        <dbReference type="EMBL" id="RKF24689.1"/>
    </source>
</evidence>
<reference evidence="2 3" key="1">
    <citation type="journal article" date="2018" name="Int. J. Syst. Evol. Microbiol.">
        <title>Micromonospora globbae sp. nov., an endophytic actinomycete isolated from roots of Globba winitii C. H. Wright.</title>
        <authorList>
            <person name="Kuncharoen N."/>
            <person name="Pittayakhajonwut P."/>
            <person name="Tanasupawat S."/>
        </authorList>
    </citation>
    <scope>NUCLEOTIDE SEQUENCE [LARGE SCALE GENOMIC DNA]</scope>
    <source>
        <strain evidence="2 3">WPS1-2</strain>
    </source>
</reference>
<accession>A0A420EVG6</accession>
<comment type="caution">
    <text evidence="2">The sequence shown here is derived from an EMBL/GenBank/DDBJ whole genome shotgun (WGS) entry which is preliminary data.</text>
</comment>
<dbReference type="InterPro" id="IPR024975">
    <property type="entry name" value="NOV_C"/>
</dbReference>
<evidence type="ECO:0000259" key="1">
    <source>
        <dbReference type="Pfam" id="PF13020"/>
    </source>
</evidence>
<organism evidence="2 3">
    <name type="scientific">Micromonospora globbae</name>
    <dbReference type="NCBI Taxonomy" id="1894969"/>
    <lineage>
        <taxon>Bacteria</taxon>
        <taxon>Bacillati</taxon>
        <taxon>Actinomycetota</taxon>
        <taxon>Actinomycetes</taxon>
        <taxon>Micromonosporales</taxon>
        <taxon>Micromonosporaceae</taxon>
        <taxon>Micromonospora</taxon>
    </lineage>
</organism>
<dbReference type="RefSeq" id="WP_120331056.1">
    <property type="nucleotide sequence ID" value="NZ_RAQQ01000021.1"/>
</dbReference>
<sequence>MAVNFVLTEARDVPPGDPLGRTWVGWKATATDDELWEINRGVWTLGSRVDGERIATLSFDGRVQVVAEIDSRTRHDVDGATKWALLGRVLRPGDPVHDALKGRPTPRHRNPVSYFDTTALDSLPAAERAGLDRRERVTMVVTWNPERWNPDGWAETVYPRDVEAVESGRILRRQWATGNRKTGIEPGDRVFFLRQGPEPRGIIGSGTATSRIFPAEQWDDKRADEDANYVLIDWDTLLLPEDGLPHAFLVGQIPEGAPWRPQSSGWVLPPRAAAKLEKLWADHLGHPVPLPARGSPRQGWQMDPARRRKVEDAAQHRLMDYFRDRGWIVRDVRFGNPYDAIATKKGRTLWLEAKGTETEGAAVIVSRREVQWARDHVGDCVLGILSDVVFGPDGEVDPASGRFRVFTWNPDGGALSARDFDFTPAEADRQG</sequence>
<gene>
    <name evidence="2" type="ORF">D7I43_25285</name>
</gene>
<dbReference type="Proteomes" id="UP000285744">
    <property type="component" value="Unassembled WGS sequence"/>
</dbReference>
<dbReference type="AlphaFoldDB" id="A0A420EVG6"/>
<proteinExistence type="predicted"/>
<protein>
    <submittedName>
        <fullName evidence="2">DUF3883 domain-containing protein</fullName>
    </submittedName>
</protein>